<evidence type="ECO:0000256" key="3">
    <source>
        <dbReference type="ARBA" id="ARBA00022692"/>
    </source>
</evidence>
<comment type="similarity">
    <text evidence="2">Belongs to the TAPT1 family.</text>
</comment>
<keyword evidence="5 7" id="KW-0472">Membrane</keyword>
<feature type="transmembrane region" description="Helical" evidence="7">
    <location>
        <begin position="282"/>
        <end position="305"/>
    </location>
</feature>
<evidence type="ECO:0008006" key="10">
    <source>
        <dbReference type="Google" id="ProtNLM"/>
    </source>
</evidence>
<keyword evidence="4 7" id="KW-1133">Transmembrane helix</keyword>
<dbReference type="GO" id="GO:0016020">
    <property type="term" value="C:membrane"/>
    <property type="evidence" value="ECO:0007669"/>
    <property type="project" value="UniProtKB-SubCell"/>
</dbReference>
<dbReference type="PANTHER" id="PTHR13317:SF4">
    <property type="entry name" value="TRANSMEMBRANE ANTERIOR POSTERIOR TRANSFORMATION PROTEIN 1 HOMOLOG"/>
    <property type="match status" value="1"/>
</dbReference>
<keyword evidence="3 7" id="KW-0812">Transmembrane</keyword>
<protein>
    <recommendedName>
        <fullName evidence="10">Protein POLLEN DEFECTIVE IN GUIDANCE 1</fullName>
    </recommendedName>
</protein>
<evidence type="ECO:0000256" key="4">
    <source>
        <dbReference type="ARBA" id="ARBA00022989"/>
    </source>
</evidence>
<feature type="region of interest" description="Disordered" evidence="6">
    <location>
        <begin position="116"/>
        <end position="166"/>
    </location>
</feature>
<feature type="transmembrane region" description="Helical" evidence="7">
    <location>
        <begin position="311"/>
        <end position="330"/>
    </location>
</feature>
<sequence>MPLRSATRQLSFELLGEGGLAAADDADDDLSPRSFPDTTSDGQRRRRRRSKRKRGLRSPPIEEEEKEGTPRRGGVVGVSDLVSVSVVERESSDAERSAASCVTYVGVGVELRQRSVSGSGRVVSREDATSSCGSSARESAAAAAAVPEAAPAAWRPEANGGGKKLEKEDSLDWERYMKENGNVLGEVERLDNSPFRYFLGELYGGNSLRGTISAGNDKKRQRVYNTMFHVPWRCERELIVAGFFVCLDSFLSLLTIMPARIAITVWRVLKTRQFLRPNAADLSDYGCFVVLALGVASLQMIAQAITLSTCIIAHNNALLALLVSNNFAEIKSNVFKRVSKENLHNLVYYDIIERFHITSFLLFVLAQNILEAEGPWFDSFLINASLVFMCEVLIDAIKHSFLAKFNEIKPVAYSEFLEDLCKQILNDKTDDRQKDLTFIPLAPACVVIRVLTPVYATLLPAGPFIWRVFWILLWSVLTYFMLAVFKILVGLVLRCLATWYVNLRLKNKQHVD</sequence>
<reference evidence="9" key="2">
    <citation type="journal article" date="2008" name="Nucleic Acids Res.">
        <title>The rice annotation project database (RAP-DB): 2008 update.</title>
        <authorList>
            <consortium name="The rice annotation project (RAP)"/>
        </authorList>
    </citation>
    <scope>GENOME REANNOTATION</scope>
    <source>
        <strain evidence="9">cv. Nipponbare</strain>
    </source>
</reference>
<feature type="transmembrane region" description="Helical" evidence="7">
    <location>
        <begin position="238"/>
        <end position="261"/>
    </location>
</feature>
<reference evidence="9" key="1">
    <citation type="journal article" date="2005" name="Nature">
        <title>The map-based sequence of the rice genome.</title>
        <authorList>
            <consortium name="International rice genome sequencing project (IRGSP)"/>
            <person name="Matsumoto T."/>
            <person name="Wu J."/>
            <person name="Kanamori H."/>
            <person name="Katayose Y."/>
            <person name="Fujisawa M."/>
            <person name="Namiki N."/>
            <person name="Mizuno H."/>
            <person name="Yamamoto K."/>
            <person name="Antonio B.A."/>
            <person name="Baba T."/>
            <person name="Sakata K."/>
            <person name="Nagamura Y."/>
            <person name="Aoki H."/>
            <person name="Arikawa K."/>
            <person name="Arita K."/>
            <person name="Bito T."/>
            <person name="Chiden Y."/>
            <person name="Fujitsuka N."/>
            <person name="Fukunaka R."/>
            <person name="Hamada M."/>
            <person name="Harada C."/>
            <person name="Hayashi A."/>
            <person name="Hijishita S."/>
            <person name="Honda M."/>
            <person name="Hosokawa S."/>
            <person name="Ichikawa Y."/>
            <person name="Idonuma A."/>
            <person name="Iijima M."/>
            <person name="Ikeda M."/>
            <person name="Ikeno M."/>
            <person name="Ito K."/>
            <person name="Ito S."/>
            <person name="Ito T."/>
            <person name="Ito Y."/>
            <person name="Ito Y."/>
            <person name="Iwabuchi A."/>
            <person name="Kamiya K."/>
            <person name="Karasawa W."/>
            <person name="Kurita K."/>
            <person name="Katagiri S."/>
            <person name="Kikuta A."/>
            <person name="Kobayashi H."/>
            <person name="Kobayashi N."/>
            <person name="Machita K."/>
            <person name="Maehara T."/>
            <person name="Masukawa M."/>
            <person name="Mizubayashi T."/>
            <person name="Mukai Y."/>
            <person name="Nagasaki H."/>
            <person name="Nagata Y."/>
            <person name="Naito S."/>
            <person name="Nakashima M."/>
            <person name="Nakama Y."/>
            <person name="Nakamichi Y."/>
            <person name="Nakamura M."/>
            <person name="Meguro A."/>
            <person name="Negishi M."/>
            <person name="Ohta I."/>
            <person name="Ohta T."/>
            <person name="Okamoto M."/>
            <person name="Ono N."/>
            <person name="Saji S."/>
            <person name="Sakaguchi M."/>
            <person name="Sakai K."/>
            <person name="Shibata M."/>
            <person name="Shimokawa T."/>
            <person name="Song J."/>
            <person name="Takazaki Y."/>
            <person name="Terasawa K."/>
            <person name="Tsugane M."/>
            <person name="Tsuji K."/>
            <person name="Ueda S."/>
            <person name="Waki K."/>
            <person name="Yamagata H."/>
            <person name="Yamamoto M."/>
            <person name="Yamamoto S."/>
            <person name="Yamane H."/>
            <person name="Yoshiki S."/>
            <person name="Yoshihara R."/>
            <person name="Yukawa K."/>
            <person name="Zhong H."/>
            <person name="Yano M."/>
            <person name="Yuan Q."/>
            <person name="Ouyang S."/>
            <person name="Liu J."/>
            <person name="Jones K.M."/>
            <person name="Gansberger K."/>
            <person name="Moffat K."/>
            <person name="Hill J."/>
            <person name="Bera J."/>
            <person name="Fadrosh D."/>
            <person name="Jin S."/>
            <person name="Johri S."/>
            <person name="Kim M."/>
            <person name="Overton L."/>
            <person name="Reardon M."/>
            <person name="Tsitrin T."/>
            <person name="Vuong H."/>
            <person name="Weaver B."/>
            <person name="Ciecko A."/>
            <person name="Tallon L."/>
            <person name="Jackson J."/>
            <person name="Pai G."/>
            <person name="Aken S.V."/>
            <person name="Utterback T."/>
            <person name="Reidmuller S."/>
            <person name="Feldblyum T."/>
            <person name="Hsiao J."/>
            <person name="Zismann V."/>
            <person name="Iobst S."/>
            <person name="de Vazeille A.R."/>
            <person name="Buell C.R."/>
            <person name="Ying K."/>
            <person name="Li Y."/>
            <person name="Lu T."/>
            <person name="Huang Y."/>
            <person name="Zhao Q."/>
            <person name="Feng Q."/>
            <person name="Zhang L."/>
            <person name="Zhu J."/>
            <person name="Weng Q."/>
            <person name="Mu J."/>
            <person name="Lu Y."/>
            <person name="Fan D."/>
            <person name="Liu Y."/>
            <person name="Guan J."/>
            <person name="Zhang Y."/>
            <person name="Yu S."/>
            <person name="Liu X."/>
            <person name="Zhang Y."/>
            <person name="Hong G."/>
            <person name="Han B."/>
            <person name="Choisne N."/>
            <person name="Demange N."/>
            <person name="Orjeda G."/>
            <person name="Samain S."/>
            <person name="Cattolico L."/>
            <person name="Pelletier E."/>
            <person name="Couloux A."/>
            <person name="Segurens B."/>
            <person name="Wincker P."/>
            <person name="D'Hont A."/>
            <person name="Scarpelli C."/>
            <person name="Weissenbach J."/>
            <person name="Salanoubat M."/>
            <person name="Quetier F."/>
            <person name="Yu Y."/>
            <person name="Kim H.R."/>
            <person name="Rambo T."/>
            <person name="Currie J."/>
            <person name="Collura K."/>
            <person name="Luo M."/>
            <person name="Yang T."/>
            <person name="Ammiraju J.S.S."/>
            <person name="Engler F."/>
            <person name="Soderlund C."/>
            <person name="Wing R.A."/>
            <person name="Palmer L.E."/>
            <person name="de la Bastide M."/>
            <person name="Spiegel L."/>
            <person name="Nascimento L."/>
            <person name="Zutavern T."/>
            <person name="O'Shaughnessy A."/>
            <person name="Dike S."/>
            <person name="Dedhia N."/>
            <person name="Preston R."/>
            <person name="Balija V."/>
            <person name="McCombie W.R."/>
            <person name="Chow T."/>
            <person name="Chen H."/>
            <person name="Chung M."/>
            <person name="Chen C."/>
            <person name="Shaw J."/>
            <person name="Wu H."/>
            <person name="Hsiao K."/>
            <person name="Chao Y."/>
            <person name="Chu M."/>
            <person name="Cheng C."/>
            <person name="Hour A."/>
            <person name="Lee P."/>
            <person name="Lin S."/>
            <person name="Lin Y."/>
            <person name="Liou J."/>
            <person name="Liu S."/>
            <person name="Hsing Y."/>
            <person name="Raghuvanshi S."/>
            <person name="Mohanty A."/>
            <person name="Bharti A.K."/>
            <person name="Gaur A."/>
            <person name="Gupta V."/>
            <person name="Kumar D."/>
            <person name="Ravi V."/>
            <person name="Vij S."/>
            <person name="Kapur A."/>
            <person name="Khurana P."/>
            <person name="Khurana P."/>
            <person name="Khurana J.P."/>
            <person name="Tyagi A.K."/>
            <person name="Gaikwad K."/>
            <person name="Singh A."/>
            <person name="Dalal V."/>
            <person name="Srivastava S."/>
            <person name="Dixit A."/>
            <person name="Pal A.K."/>
            <person name="Ghazi I.A."/>
            <person name="Yadav M."/>
            <person name="Pandit A."/>
            <person name="Bhargava A."/>
            <person name="Sureshbabu K."/>
            <person name="Batra K."/>
            <person name="Sharma T.R."/>
            <person name="Mohapatra T."/>
            <person name="Singh N.K."/>
            <person name="Messing J."/>
            <person name="Nelson A.B."/>
            <person name="Fuks G."/>
            <person name="Kavchok S."/>
            <person name="Keizer G."/>
            <person name="Linton E."/>
            <person name="Llaca V."/>
            <person name="Song R."/>
            <person name="Tanyolac B."/>
            <person name="Young S."/>
            <person name="Ho-Il K."/>
            <person name="Hahn J.H."/>
            <person name="Sangsakoo G."/>
            <person name="Vanavichit A."/>
            <person name="de Mattos Luiz.A.T."/>
            <person name="Zimmer P.D."/>
            <person name="Malone G."/>
            <person name="Dellagostin O."/>
            <person name="de Oliveira A.C."/>
            <person name="Bevan M."/>
            <person name="Bancroft I."/>
            <person name="Minx P."/>
            <person name="Cordum H."/>
            <person name="Wilson R."/>
            <person name="Cheng Z."/>
            <person name="Jin W."/>
            <person name="Jiang J."/>
            <person name="Leong S.A."/>
            <person name="Iwama H."/>
            <person name="Gojobori T."/>
            <person name="Itoh T."/>
            <person name="Niimura Y."/>
            <person name="Fujii Y."/>
            <person name="Habara T."/>
            <person name="Sakai H."/>
            <person name="Sato Y."/>
            <person name="Wilson G."/>
            <person name="Kumar K."/>
            <person name="McCouch S."/>
            <person name="Juretic N."/>
            <person name="Hoen D."/>
            <person name="Wright S."/>
            <person name="Bruskiewich R."/>
            <person name="Bureau T."/>
            <person name="Miyao A."/>
            <person name="Hirochika H."/>
            <person name="Nishikawa T."/>
            <person name="Kadowaki K."/>
            <person name="Sugiura M."/>
            <person name="Burr B."/>
            <person name="Sasaki T."/>
        </authorList>
    </citation>
    <scope>NUCLEOTIDE SEQUENCE [LARGE SCALE GENOMIC DNA]</scope>
    <source>
        <strain evidence="9">cv. Nipponbare</strain>
    </source>
</reference>
<organism evidence="8 9">
    <name type="scientific">Oryza sativa subsp. japonica</name>
    <name type="common">Rice</name>
    <dbReference type="NCBI Taxonomy" id="39947"/>
    <lineage>
        <taxon>Eukaryota</taxon>
        <taxon>Viridiplantae</taxon>
        <taxon>Streptophyta</taxon>
        <taxon>Embryophyta</taxon>
        <taxon>Tracheophyta</taxon>
        <taxon>Spermatophyta</taxon>
        <taxon>Magnoliopsida</taxon>
        <taxon>Liliopsida</taxon>
        <taxon>Poales</taxon>
        <taxon>Poaceae</taxon>
        <taxon>BOP clade</taxon>
        <taxon>Oryzoideae</taxon>
        <taxon>Oryzeae</taxon>
        <taxon>Oryzinae</taxon>
        <taxon>Oryza</taxon>
        <taxon>Oryza sativa</taxon>
    </lineage>
</organism>
<evidence type="ECO:0000256" key="6">
    <source>
        <dbReference type="SAM" id="MobiDB-lite"/>
    </source>
</evidence>
<accession>Q10DX2</accession>
<evidence type="ECO:0000256" key="2">
    <source>
        <dbReference type="ARBA" id="ARBA00008803"/>
    </source>
</evidence>
<feature type="transmembrane region" description="Helical" evidence="7">
    <location>
        <begin position="468"/>
        <end position="501"/>
    </location>
</feature>
<evidence type="ECO:0000313" key="9">
    <source>
        <dbReference type="Proteomes" id="UP000000763"/>
    </source>
</evidence>
<comment type="subcellular location">
    <subcellularLocation>
        <location evidence="1">Membrane</location>
        <topology evidence="1">Multi-pass membrane protein</topology>
    </subcellularLocation>
</comment>
<feature type="compositionally biased region" description="Low complexity" evidence="6">
    <location>
        <begin position="134"/>
        <end position="158"/>
    </location>
</feature>
<feature type="transmembrane region" description="Helical" evidence="7">
    <location>
        <begin position="436"/>
        <end position="456"/>
    </location>
</feature>
<dbReference type="Pfam" id="PF05346">
    <property type="entry name" value="DUF747"/>
    <property type="match status" value="1"/>
</dbReference>
<dbReference type="InterPro" id="IPR008010">
    <property type="entry name" value="Tatp1"/>
</dbReference>
<proteinExistence type="inferred from homology"/>
<feature type="compositionally biased region" description="Basic residues" evidence="6">
    <location>
        <begin position="44"/>
        <end position="56"/>
    </location>
</feature>
<dbReference type="EMBL" id="AC090882">
    <property type="protein sequence ID" value="AAL58202.1"/>
    <property type="molecule type" value="Genomic_DNA"/>
</dbReference>
<name>Q10DX2_ORYSJ</name>
<evidence type="ECO:0000313" key="8">
    <source>
        <dbReference type="EMBL" id="AAL58202.1"/>
    </source>
</evidence>
<dbReference type="PANTHER" id="PTHR13317">
    <property type="entry name" value="TRANSMEMBRANE ANTERIOR POSTERIOR TRANSFORMATION PROTEIN 1 HOMOLOG"/>
    <property type="match status" value="1"/>
</dbReference>
<dbReference type="Proteomes" id="UP000000763">
    <property type="component" value="Chromosome 3"/>
</dbReference>
<evidence type="ECO:0000256" key="1">
    <source>
        <dbReference type="ARBA" id="ARBA00004141"/>
    </source>
</evidence>
<evidence type="ECO:0000256" key="5">
    <source>
        <dbReference type="ARBA" id="ARBA00023136"/>
    </source>
</evidence>
<gene>
    <name evidence="8" type="ORF">OSJNBa0014G15.10</name>
</gene>
<evidence type="ECO:0000256" key="7">
    <source>
        <dbReference type="SAM" id="Phobius"/>
    </source>
</evidence>
<dbReference type="AlphaFoldDB" id="Q10DX2"/>
<feature type="region of interest" description="Disordered" evidence="6">
    <location>
        <begin position="22"/>
        <end position="77"/>
    </location>
</feature>